<gene>
    <name evidence="2" type="ORF">LTRI10_LOCUS36647</name>
</gene>
<sequence>MAINNAQLHPAAVLKNQGYRNAAAYSRYLQNFRDRPVYPSFSIHPSGFDNYCPEAVLKFYVNIKRGPGCDPSFFTTIVFEYEIKVTPQLLANLLDLPHSGLQAGNDGEFSSHGFSFDTALETLTRDIGRYYPNRLADGRLFDDMKVLHFFITSSPLAFGPQITKLIYKLGIDLRDKITLCNILEEVRPQHVLAKLDAEVGPQKLVNGSGGVRVDPVDSIKSYHSGKFVGALMNVVVTVVKKETTNSDSESEEEGGVSDYESLPKYPF</sequence>
<keyword evidence="3" id="KW-1185">Reference proteome</keyword>
<proteinExistence type="predicted"/>
<evidence type="ECO:0000256" key="1">
    <source>
        <dbReference type="SAM" id="MobiDB-lite"/>
    </source>
</evidence>
<dbReference type="EMBL" id="OZ034819">
    <property type="protein sequence ID" value="CAL1396267.1"/>
    <property type="molecule type" value="Genomic_DNA"/>
</dbReference>
<evidence type="ECO:0000313" key="2">
    <source>
        <dbReference type="EMBL" id="CAL1396267.1"/>
    </source>
</evidence>
<feature type="region of interest" description="Disordered" evidence="1">
    <location>
        <begin position="243"/>
        <end position="267"/>
    </location>
</feature>
<name>A0AAV2FE22_9ROSI</name>
<reference evidence="2 3" key="1">
    <citation type="submission" date="2024-04" db="EMBL/GenBank/DDBJ databases">
        <authorList>
            <person name="Fracassetti M."/>
        </authorList>
    </citation>
    <scope>NUCLEOTIDE SEQUENCE [LARGE SCALE GENOMIC DNA]</scope>
</reference>
<protein>
    <submittedName>
        <fullName evidence="2">Uncharacterized protein</fullName>
    </submittedName>
</protein>
<dbReference type="Proteomes" id="UP001497516">
    <property type="component" value="Chromosome 6"/>
</dbReference>
<evidence type="ECO:0000313" key="3">
    <source>
        <dbReference type="Proteomes" id="UP001497516"/>
    </source>
</evidence>
<dbReference type="AlphaFoldDB" id="A0AAV2FE22"/>
<organism evidence="2 3">
    <name type="scientific">Linum trigynum</name>
    <dbReference type="NCBI Taxonomy" id="586398"/>
    <lineage>
        <taxon>Eukaryota</taxon>
        <taxon>Viridiplantae</taxon>
        <taxon>Streptophyta</taxon>
        <taxon>Embryophyta</taxon>
        <taxon>Tracheophyta</taxon>
        <taxon>Spermatophyta</taxon>
        <taxon>Magnoliopsida</taxon>
        <taxon>eudicotyledons</taxon>
        <taxon>Gunneridae</taxon>
        <taxon>Pentapetalae</taxon>
        <taxon>rosids</taxon>
        <taxon>fabids</taxon>
        <taxon>Malpighiales</taxon>
        <taxon>Linaceae</taxon>
        <taxon>Linum</taxon>
    </lineage>
</organism>
<accession>A0AAV2FE22</accession>